<keyword evidence="3" id="KW-1185">Reference proteome</keyword>
<accession>A0A9Q0ALC9</accession>
<dbReference type="InterPro" id="IPR036673">
    <property type="entry name" value="Cyanovirin-N_sf"/>
</dbReference>
<proteinExistence type="predicted"/>
<keyword evidence="1" id="KW-0732">Signal</keyword>
<name>A0A9Q0ALC9_9PEZI</name>
<dbReference type="OrthoDB" id="2947935at2759"/>
<gene>
    <name evidence="2" type="ORF">JX265_010880</name>
</gene>
<evidence type="ECO:0000313" key="3">
    <source>
        <dbReference type="Proteomes" id="UP000829685"/>
    </source>
</evidence>
<evidence type="ECO:0000313" key="2">
    <source>
        <dbReference type="EMBL" id="KAI1858212.1"/>
    </source>
</evidence>
<comment type="caution">
    <text evidence="2">The sequence shown here is derived from an EMBL/GenBank/DDBJ whole genome shotgun (WGS) entry which is preliminary data.</text>
</comment>
<sequence>MKSVNTIILIVGLLRAEICRAYYKDDCKEEIELLESLGSEIWLETKCTTDQPMGPPWVCGWLDINHCIGLSADKKLIYQKDGNFGEHCQGCGFYEDDPTVMTCECLLRTDPNGVQVWEAAEIDTDYIISTDRATGFTKCFDYTGKKCPTPPTIA</sequence>
<protein>
    <recommendedName>
        <fullName evidence="4">Cyanovirin-N domain-containing protein</fullName>
    </recommendedName>
</protein>
<dbReference type="AlphaFoldDB" id="A0A9Q0ALC9"/>
<feature type="chain" id="PRO_5040382178" description="Cyanovirin-N domain-containing protein" evidence="1">
    <location>
        <begin position="22"/>
        <end position="154"/>
    </location>
</feature>
<dbReference type="EMBL" id="JAFIMR010000037">
    <property type="protein sequence ID" value="KAI1858212.1"/>
    <property type="molecule type" value="Genomic_DNA"/>
</dbReference>
<evidence type="ECO:0008006" key="4">
    <source>
        <dbReference type="Google" id="ProtNLM"/>
    </source>
</evidence>
<dbReference type="Proteomes" id="UP000829685">
    <property type="component" value="Unassembled WGS sequence"/>
</dbReference>
<dbReference type="SUPFAM" id="SSF51322">
    <property type="entry name" value="Cyanovirin-N"/>
    <property type="match status" value="1"/>
</dbReference>
<organism evidence="2 3">
    <name type="scientific">Neoarthrinium moseri</name>
    <dbReference type="NCBI Taxonomy" id="1658444"/>
    <lineage>
        <taxon>Eukaryota</taxon>
        <taxon>Fungi</taxon>
        <taxon>Dikarya</taxon>
        <taxon>Ascomycota</taxon>
        <taxon>Pezizomycotina</taxon>
        <taxon>Sordariomycetes</taxon>
        <taxon>Xylariomycetidae</taxon>
        <taxon>Amphisphaeriales</taxon>
        <taxon>Apiosporaceae</taxon>
        <taxon>Neoarthrinium</taxon>
    </lineage>
</organism>
<dbReference type="Gene3D" id="2.30.60.10">
    <property type="entry name" value="Cyanovirin-N"/>
    <property type="match status" value="1"/>
</dbReference>
<feature type="signal peptide" evidence="1">
    <location>
        <begin position="1"/>
        <end position="21"/>
    </location>
</feature>
<evidence type="ECO:0000256" key="1">
    <source>
        <dbReference type="SAM" id="SignalP"/>
    </source>
</evidence>
<reference evidence="2" key="1">
    <citation type="submission" date="2021-03" db="EMBL/GenBank/DDBJ databases">
        <title>Revisited historic fungal species revealed as producer of novel bioactive compounds through whole genome sequencing and comparative genomics.</title>
        <authorList>
            <person name="Vignolle G.A."/>
            <person name="Hochenegger N."/>
            <person name="Mach R.L."/>
            <person name="Mach-Aigner A.R."/>
            <person name="Javad Rahimi M."/>
            <person name="Salim K.A."/>
            <person name="Chan C.M."/>
            <person name="Lim L.B.L."/>
            <person name="Cai F."/>
            <person name="Druzhinina I.S."/>
            <person name="U'Ren J.M."/>
            <person name="Derntl C."/>
        </authorList>
    </citation>
    <scope>NUCLEOTIDE SEQUENCE</scope>
    <source>
        <strain evidence="2">TUCIM 5799</strain>
    </source>
</reference>